<dbReference type="AlphaFoldDB" id="A9AVA7"/>
<dbReference type="HOGENOM" id="CLU_902464_0_0_0"/>
<sequence>MTPAGFSDETIIKEWNDVLHGVRLMQRYDPSYYEQIRDEPLTLVKGKSCFIRMAYLVEDLVSTTMNFQDYMEWRQEDFDPYDDADDIANDDPALSESYSLDLRFEIAGQWLDETPLAVFGLPIHAGEAGDMFHLAMWLTRYPFHTTPYDVMRFDGDRYFVKDKEIFQALKTFDPLPEHIHIHGLIQELNRKKIYGFELGTLIQYALRITGDVFADVSMAELEVGGWDDGIDWANPDMVASVQDRQRRADALCSQFHDFAAWLDRNNEYAIDILLNIYGAAAVVLANDTQRPATLMELVNANDEVPQTI</sequence>
<protein>
    <submittedName>
        <fullName evidence="1">Uncharacterized protein</fullName>
    </submittedName>
</protein>
<dbReference type="BioCyc" id="HAUR316274:GHYA-546-MONOMER"/>
<gene>
    <name evidence="1" type="ordered locus">Haur_0537</name>
</gene>
<accession>A9AVA7</accession>
<keyword evidence="2" id="KW-1185">Reference proteome</keyword>
<proteinExistence type="predicted"/>
<dbReference type="STRING" id="316274.Haur_0537"/>
<name>A9AVA7_HERA2</name>
<evidence type="ECO:0000313" key="1">
    <source>
        <dbReference type="EMBL" id="ABX03185.1"/>
    </source>
</evidence>
<dbReference type="EMBL" id="CP000875">
    <property type="protein sequence ID" value="ABX03185.1"/>
    <property type="molecule type" value="Genomic_DNA"/>
</dbReference>
<organism evidence="1 2">
    <name type="scientific">Herpetosiphon aurantiacus (strain ATCC 23779 / DSM 785 / 114-95)</name>
    <dbReference type="NCBI Taxonomy" id="316274"/>
    <lineage>
        <taxon>Bacteria</taxon>
        <taxon>Bacillati</taxon>
        <taxon>Chloroflexota</taxon>
        <taxon>Chloroflexia</taxon>
        <taxon>Herpetosiphonales</taxon>
        <taxon>Herpetosiphonaceae</taxon>
        <taxon>Herpetosiphon</taxon>
    </lineage>
</organism>
<evidence type="ECO:0000313" key="2">
    <source>
        <dbReference type="Proteomes" id="UP000000787"/>
    </source>
</evidence>
<dbReference type="InParanoid" id="A9AVA7"/>
<dbReference type="Proteomes" id="UP000000787">
    <property type="component" value="Chromosome"/>
</dbReference>
<reference evidence="1 2" key="1">
    <citation type="journal article" date="2011" name="Stand. Genomic Sci.">
        <title>Complete genome sequence of the filamentous gliding predatory bacterium Herpetosiphon aurantiacus type strain (114-95(T)).</title>
        <authorList>
            <person name="Kiss H."/>
            <person name="Nett M."/>
            <person name="Domin N."/>
            <person name="Martin K."/>
            <person name="Maresca J.A."/>
            <person name="Copeland A."/>
            <person name="Lapidus A."/>
            <person name="Lucas S."/>
            <person name="Berry K.W."/>
            <person name="Glavina Del Rio T."/>
            <person name="Dalin E."/>
            <person name="Tice H."/>
            <person name="Pitluck S."/>
            <person name="Richardson P."/>
            <person name="Bruce D."/>
            <person name="Goodwin L."/>
            <person name="Han C."/>
            <person name="Detter J.C."/>
            <person name="Schmutz J."/>
            <person name="Brettin T."/>
            <person name="Land M."/>
            <person name="Hauser L."/>
            <person name="Kyrpides N.C."/>
            <person name="Ivanova N."/>
            <person name="Goker M."/>
            <person name="Woyke T."/>
            <person name="Klenk H.P."/>
            <person name="Bryant D.A."/>
        </authorList>
    </citation>
    <scope>NUCLEOTIDE SEQUENCE [LARGE SCALE GENOMIC DNA]</scope>
    <source>
        <strain evidence="2">ATCC 23779 / DSM 785 / 114-95</strain>
    </source>
</reference>
<dbReference type="KEGG" id="hau:Haur_0537"/>